<evidence type="ECO:0000313" key="2">
    <source>
        <dbReference type="EMBL" id="KGX85035.1"/>
    </source>
</evidence>
<dbReference type="STRING" id="1385512.N784_11105"/>
<feature type="domain" description="Phage head morphogenesis" evidence="1">
    <location>
        <begin position="186"/>
        <end position="293"/>
    </location>
</feature>
<gene>
    <name evidence="2" type="ORF">N784_11105</name>
</gene>
<organism evidence="2 3">
    <name type="scientific">Pontibacillus litoralis JSM 072002</name>
    <dbReference type="NCBI Taxonomy" id="1385512"/>
    <lineage>
        <taxon>Bacteria</taxon>
        <taxon>Bacillati</taxon>
        <taxon>Bacillota</taxon>
        <taxon>Bacilli</taxon>
        <taxon>Bacillales</taxon>
        <taxon>Bacillaceae</taxon>
        <taxon>Pontibacillus</taxon>
    </lineage>
</organism>
<dbReference type="RefSeq" id="WP_036835774.1">
    <property type="nucleotide sequence ID" value="NZ_AVPG01000027.1"/>
</dbReference>
<comment type="caution">
    <text evidence="2">The sequence shown here is derived from an EMBL/GenBank/DDBJ whole genome shotgun (WGS) entry which is preliminary data.</text>
</comment>
<dbReference type="InterPro" id="IPR006528">
    <property type="entry name" value="Phage_head_morphogenesis_dom"/>
</dbReference>
<dbReference type="Pfam" id="PF04233">
    <property type="entry name" value="Phage_Mu_F"/>
    <property type="match status" value="1"/>
</dbReference>
<feature type="non-terminal residue" evidence="2">
    <location>
        <position position="358"/>
    </location>
</feature>
<keyword evidence="3" id="KW-1185">Reference proteome</keyword>
<reference evidence="2 3" key="1">
    <citation type="submission" date="2013-08" db="EMBL/GenBank/DDBJ databases">
        <authorList>
            <person name="Huang J."/>
            <person name="Wang G."/>
        </authorList>
    </citation>
    <scope>NUCLEOTIDE SEQUENCE [LARGE SCALE GENOMIC DNA]</scope>
    <source>
        <strain evidence="2 3">JSM 072002</strain>
    </source>
</reference>
<protein>
    <recommendedName>
        <fullName evidence="1">Phage head morphogenesis domain-containing protein</fullName>
    </recommendedName>
</protein>
<dbReference type="OrthoDB" id="9765386at2"/>
<dbReference type="NCBIfam" id="TIGR01641">
    <property type="entry name" value="phageSPP1_gp7"/>
    <property type="match status" value="1"/>
</dbReference>
<dbReference type="Proteomes" id="UP000030401">
    <property type="component" value="Unassembled WGS sequence"/>
</dbReference>
<evidence type="ECO:0000259" key="1">
    <source>
        <dbReference type="Pfam" id="PF04233"/>
    </source>
</evidence>
<proteinExistence type="predicted"/>
<accession>A0A0A5G1U9</accession>
<evidence type="ECO:0000313" key="3">
    <source>
        <dbReference type="Proteomes" id="UP000030401"/>
    </source>
</evidence>
<name>A0A0A5G1U9_9BACI</name>
<sequence>MEHNYWTERERNNITREQMKDEAVVQELRKIIQTALQGSLEDIRLFYKNYAKRNKLTKAEVKQIVSDMDVQAFEEKAAKYVIDKDFSDRANKELAAYNLKMRVNRQELLMMYLNARLVAMADEQVKTFQDYLEQVSLDEVLRQAGILGADLSIPITTLKAIVGASFHGATWSTRIWNDMHKLRKELNNIINSAVIRGTNPTTFLPKIKEHYDVTTFEAKRLLITESARVQTESMKLAFHELMNDDTDAEYEFVAKLDSRTSKVCRGLDGEHFKVKDMKPGVNAAPMHPFCRSSAALVSGDWRSNFFKEKRETHSLPSDNDNLIEDRASNDEYKTYPVKKSNVPWNEYFVSVKYYTHMQ</sequence>
<dbReference type="EMBL" id="AVPG01000027">
    <property type="protein sequence ID" value="KGX85035.1"/>
    <property type="molecule type" value="Genomic_DNA"/>
</dbReference>
<dbReference type="eggNOG" id="COG2369">
    <property type="taxonomic scope" value="Bacteria"/>
</dbReference>
<dbReference type="AlphaFoldDB" id="A0A0A5G1U9"/>